<sequence>MNEYIIYTAEGYTIAPNENIEVENCQVLGCTYGNNAEEAQDNLLMGNPWIAEAGFNRSEFVVKQLQTI</sequence>
<dbReference type="RefSeq" id="WP_126678968.1">
    <property type="nucleotide sequence ID" value="NZ_RYYU01000001.1"/>
</dbReference>
<protein>
    <submittedName>
        <fullName evidence="1">Uncharacterized protein</fullName>
    </submittedName>
</protein>
<dbReference type="AlphaFoldDB" id="A0A3S0WKZ1"/>
<keyword evidence="2" id="KW-1185">Reference proteome</keyword>
<name>A0A3S0WKZ1_9BACT</name>
<reference evidence="1 2" key="1">
    <citation type="submission" date="2018-12" db="EMBL/GenBank/DDBJ databases">
        <title>Genome sequencing of Prevotella sp. KCOM 3155 (= JS262).</title>
        <authorList>
            <person name="Kook J.-K."/>
            <person name="Park S.-N."/>
            <person name="Lim Y.K."/>
        </authorList>
    </citation>
    <scope>NUCLEOTIDE SEQUENCE [LARGE SCALE GENOMIC DNA]</scope>
    <source>
        <strain evidence="1 2">KCOM 3155</strain>
    </source>
</reference>
<dbReference type="EMBL" id="RYYU01000001">
    <property type="protein sequence ID" value="RUL59866.1"/>
    <property type="molecule type" value="Genomic_DNA"/>
</dbReference>
<organism evidence="1 2">
    <name type="scientific">Prevotella koreensis</name>
    <dbReference type="NCBI Taxonomy" id="2490854"/>
    <lineage>
        <taxon>Bacteria</taxon>
        <taxon>Pseudomonadati</taxon>
        <taxon>Bacteroidota</taxon>
        <taxon>Bacteroidia</taxon>
        <taxon>Bacteroidales</taxon>
        <taxon>Prevotellaceae</taxon>
        <taxon>Prevotella</taxon>
    </lineage>
</organism>
<evidence type="ECO:0000313" key="1">
    <source>
        <dbReference type="EMBL" id="RUL59866.1"/>
    </source>
</evidence>
<gene>
    <name evidence="1" type="ORF">EHV08_08945</name>
</gene>
<comment type="caution">
    <text evidence="1">The sequence shown here is derived from an EMBL/GenBank/DDBJ whole genome shotgun (WGS) entry which is preliminary data.</text>
</comment>
<evidence type="ECO:0000313" key="2">
    <source>
        <dbReference type="Proteomes" id="UP000278983"/>
    </source>
</evidence>
<dbReference type="OrthoDB" id="5345003at2"/>
<proteinExistence type="predicted"/>
<accession>A0A3S0WKZ1</accession>
<dbReference type="Proteomes" id="UP000278983">
    <property type="component" value="Unassembled WGS sequence"/>
</dbReference>